<feature type="domain" description="CBM6" evidence="2">
    <location>
        <begin position="431"/>
        <end position="559"/>
    </location>
</feature>
<dbReference type="Gene3D" id="2.60.110.10">
    <property type="entry name" value="Thaumatin"/>
    <property type="match status" value="1"/>
</dbReference>
<proteinExistence type="predicted"/>
<gene>
    <name evidence="4" type="ORF">Val02_33440</name>
</gene>
<dbReference type="Pfam" id="PF03422">
    <property type="entry name" value="CBM_6"/>
    <property type="match status" value="1"/>
</dbReference>
<organism evidence="4 5">
    <name type="scientific">Virgisporangium aliadipatigenens</name>
    <dbReference type="NCBI Taxonomy" id="741659"/>
    <lineage>
        <taxon>Bacteria</taxon>
        <taxon>Bacillati</taxon>
        <taxon>Actinomycetota</taxon>
        <taxon>Actinomycetes</taxon>
        <taxon>Micromonosporales</taxon>
        <taxon>Micromonosporaceae</taxon>
        <taxon>Virgisporangium</taxon>
    </lineage>
</organism>
<dbReference type="InterPro" id="IPR037398">
    <property type="entry name" value="Glyco_hydro_64_fam"/>
</dbReference>
<dbReference type="CDD" id="cd04084">
    <property type="entry name" value="CBM6_xylanase-like"/>
    <property type="match status" value="1"/>
</dbReference>
<dbReference type="InterPro" id="IPR006311">
    <property type="entry name" value="TAT_signal"/>
</dbReference>
<dbReference type="InterPro" id="IPR042517">
    <property type="entry name" value="Glyco_hydro_64_N_2"/>
</dbReference>
<dbReference type="InterPro" id="IPR037176">
    <property type="entry name" value="Osmotin/thaumatin-like_sf"/>
</dbReference>
<dbReference type="PANTHER" id="PTHR38165:SF1">
    <property type="entry name" value="GLUCANASE B"/>
    <property type="match status" value="1"/>
</dbReference>
<dbReference type="InterPro" id="IPR005084">
    <property type="entry name" value="CBM6"/>
</dbReference>
<dbReference type="Proteomes" id="UP000619260">
    <property type="component" value="Unassembled WGS sequence"/>
</dbReference>
<dbReference type="PROSITE" id="PS51318">
    <property type="entry name" value="TAT"/>
    <property type="match status" value="1"/>
</dbReference>
<dbReference type="GO" id="GO:0030246">
    <property type="term" value="F:carbohydrate binding"/>
    <property type="evidence" value="ECO:0007669"/>
    <property type="project" value="InterPro"/>
</dbReference>
<protein>
    <submittedName>
        <fullName evidence="4">Uncharacterized protein</fullName>
    </submittedName>
</protein>
<dbReference type="InterPro" id="IPR006584">
    <property type="entry name" value="Cellulose-bd_IV"/>
</dbReference>
<dbReference type="SMART" id="SM00606">
    <property type="entry name" value="CBD_IV"/>
    <property type="match status" value="1"/>
</dbReference>
<keyword evidence="1" id="KW-0732">Signal</keyword>
<dbReference type="PROSITE" id="PS51175">
    <property type="entry name" value="CBM6"/>
    <property type="match status" value="1"/>
</dbReference>
<dbReference type="InterPro" id="IPR008979">
    <property type="entry name" value="Galactose-bd-like_sf"/>
</dbReference>
<dbReference type="AlphaFoldDB" id="A0A8J3YLS4"/>
<dbReference type="PROSITE" id="PS52006">
    <property type="entry name" value="GH64"/>
    <property type="match status" value="1"/>
</dbReference>
<evidence type="ECO:0000313" key="4">
    <source>
        <dbReference type="EMBL" id="GIJ46458.1"/>
    </source>
</evidence>
<reference evidence="4" key="1">
    <citation type="submission" date="2021-01" db="EMBL/GenBank/DDBJ databases">
        <title>Whole genome shotgun sequence of Virgisporangium aliadipatigenens NBRC 105644.</title>
        <authorList>
            <person name="Komaki H."/>
            <person name="Tamura T."/>
        </authorList>
    </citation>
    <scope>NUCLEOTIDE SEQUENCE</scope>
    <source>
        <strain evidence="4">NBRC 105644</strain>
    </source>
</reference>
<evidence type="ECO:0000313" key="5">
    <source>
        <dbReference type="Proteomes" id="UP000619260"/>
    </source>
</evidence>
<accession>A0A8J3YLS4</accession>
<name>A0A8J3YLS4_9ACTN</name>
<dbReference type="EMBL" id="BOPF01000010">
    <property type="protein sequence ID" value="GIJ46458.1"/>
    <property type="molecule type" value="Genomic_DNA"/>
</dbReference>
<comment type="caution">
    <text evidence="4">The sequence shown here is derived from an EMBL/GenBank/DDBJ whole genome shotgun (WGS) entry which is preliminary data.</text>
</comment>
<keyword evidence="5" id="KW-1185">Reference proteome</keyword>
<dbReference type="PANTHER" id="PTHR38165">
    <property type="match status" value="1"/>
</dbReference>
<dbReference type="Gene3D" id="2.60.120.260">
    <property type="entry name" value="Galactose-binding domain-like"/>
    <property type="match status" value="1"/>
</dbReference>
<evidence type="ECO:0000256" key="1">
    <source>
        <dbReference type="ARBA" id="ARBA00022729"/>
    </source>
</evidence>
<evidence type="ECO:0000259" key="3">
    <source>
        <dbReference type="PROSITE" id="PS52006"/>
    </source>
</evidence>
<sequence length="560" mass="58465">MPSRRATRRAFLGFAAAGATAVSVPVLFSALNNRAEAAAGLSMSVLNQTGKFANSAIKMYIVGTELSTGRQGFVKSPGVFTPAALSDNGPDGFADLSVPLAAGTAATSFALPKMSGRVYFSINGQLKFKVVADGNGKPALQYPAAWVSADPSFNVLHDCWEFTYSDAGMFCNTTNVDMFSVPMAIKLTGARTQSTGALVDGGRDKIFAAMRAEPTFNRLVIGDNLRIISPGHGIGAGLFPANYYDAYINEVWAKYATTDLKITTNRGTFTGRVNGGRLTFDGGVASFGKPTTTDVLFCDGALVSPNDGVTGPVGAVLGAGFNRSTLVSHPNQPTTDPSTFYKAPISNHFSRILHANHADGKSYGFAYDDVVDFASYIQDERPASIEVRLTPFGAGNPNPGPTAAPTGSPIIVVPPPTTSSPTGGATRSAYARIEAESFVAQGGTQTENCSEGGRNVAYVSNGDWISLGRIDFGTAPAKQFQIRAASGAGAGVSGLVEVRLDSRNAAPVGTLAIGNTGGWQSWRTVPGGLANTTGVHEVFLTFTSGQPADFVNVNWVQFGK</sequence>
<dbReference type="Pfam" id="PF16483">
    <property type="entry name" value="Glyco_hydro_64"/>
    <property type="match status" value="1"/>
</dbReference>
<feature type="domain" description="GH64" evidence="3">
    <location>
        <begin position="38"/>
        <end position="391"/>
    </location>
</feature>
<dbReference type="SUPFAM" id="SSF49785">
    <property type="entry name" value="Galactose-binding domain-like"/>
    <property type="match status" value="1"/>
</dbReference>
<dbReference type="InterPro" id="IPR032477">
    <property type="entry name" value="Glyco_hydro_64"/>
</dbReference>
<dbReference type="Gene3D" id="3.30.920.50">
    <property type="entry name" value="Beta-1,3-glucanase, C-terminal domain"/>
    <property type="match status" value="1"/>
</dbReference>
<evidence type="ECO:0000259" key="2">
    <source>
        <dbReference type="PROSITE" id="PS51175"/>
    </source>
</evidence>